<evidence type="ECO:0000313" key="1">
    <source>
        <dbReference type="EMBL" id="KAH3697160.1"/>
    </source>
</evidence>
<reference evidence="1" key="2">
    <citation type="submission" date="2020-11" db="EMBL/GenBank/DDBJ databases">
        <authorList>
            <person name="McCartney M.A."/>
            <person name="Auch B."/>
            <person name="Kono T."/>
            <person name="Mallez S."/>
            <person name="Becker A."/>
            <person name="Gohl D.M."/>
            <person name="Silverstein K.A.T."/>
            <person name="Koren S."/>
            <person name="Bechman K.B."/>
            <person name="Herman A."/>
            <person name="Abrahante J.E."/>
            <person name="Garbe J."/>
        </authorList>
    </citation>
    <scope>NUCLEOTIDE SEQUENCE</scope>
    <source>
        <strain evidence="1">Duluth1</strain>
        <tissue evidence="1">Whole animal</tissue>
    </source>
</reference>
<proteinExistence type="predicted"/>
<protein>
    <submittedName>
        <fullName evidence="1">Uncharacterized protein</fullName>
    </submittedName>
</protein>
<dbReference type="EMBL" id="JAIWYP010000016">
    <property type="protein sequence ID" value="KAH3697160.1"/>
    <property type="molecule type" value="Genomic_DNA"/>
</dbReference>
<evidence type="ECO:0000313" key="2">
    <source>
        <dbReference type="Proteomes" id="UP000828390"/>
    </source>
</evidence>
<dbReference type="Proteomes" id="UP000828390">
    <property type="component" value="Unassembled WGS sequence"/>
</dbReference>
<gene>
    <name evidence="1" type="ORF">DPMN_084649</name>
</gene>
<organism evidence="1 2">
    <name type="scientific">Dreissena polymorpha</name>
    <name type="common">Zebra mussel</name>
    <name type="synonym">Mytilus polymorpha</name>
    <dbReference type="NCBI Taxonomy" id="45954"/>
    <lineage>
        <taxon>Eukaryota</taxon>
        <taxon>Metazoa</taxon>
        <taxon>Spiralia</taxon>
        <taxon>Lophotrochozoa</taxon>
        <taxon>Mollusca</taxon>
        <taxon>Bivalvia</taxon>
        <taxon>Autobranchia</taxon>
        <taxon>Heteroconchia</taxon>
        <taxon>Euheterodonta</taxon>
        <taxon>Imparidentia</taxon>
        <taxon>Neoheterodontei</taxon>
        <taxon>Myida</taxon>
        <taxon>Dreissenoidea</taxon>
        <taxon>Dreissenidae</taxon>
        <taxon>Dreissena</taxon>
    </lineage>
</organism>
<dbReference type="AlphaFoldDB" id="A0A9D3YBD2"/>
<reference evidence="1" key="1">
    <citation type="journal article" date="2019" name="bioRxiv">
        <title>The Genome of the Zebra Mussel, Dreissena polymorpha: A Resource for Invasive Species Research.</title>
        <authorList>
            <person name="McCartney M.A."/>
            <person name="Auch B."/>
            <person name="Kono T."/>
            <person name="Mallez S."/>
            <person name="Zhang Y."/>
            <person name="Obille A."/>
            <person name="Becker A."/>
            <person name="Abrahante J.E."/>
            <person name="Garbe J."/>
            <person name="Badalamenti J.P."/>
            <person name="Herman A."/>
            <person name="Mangelson H."/>
            <person name="Liachko I."/>
            <person name="Sullivan S."/>
            <person name="Sone E.D."/>
            <person name="Koren S."/>
            <person name="Silverstein K.A.T."/>
            <person name="Beckman K.B."/>
            <person name="Gohl D.M."/>
        </authorList>
    </citation>
    <scope>NUCLEOTIDE SEQUENCE</scope>
    <source>
        <strain evidence="1">Duluth1</strain>
        <tissue evidence="1">Whole animal</tissue>
    </source>
</reference>
<sequence length="72" mass="8190">MTMFFEEDQLYKVEQVEICVCILSRSEASRFMRTSVESLCCGLVKSCIALLYSDVTGAERAQRFCISSLYSN</sequence>
<keyword evidence="2" id="KW-1185">Reference proteome</keyword>
<accession>A0A9D3YBD2</accession>
<comment type="caution">
    <text evidence="1">The sequence shown here is derived from an EMBL/GenBank/DDBJ whole genome shotgun (WGS) entry which is preliminary data.</text>
</comment>
<name>A0A9D3YBD2_DREPO</name>